<sequence>MPLEFVTNVNQSRRESLLQQWSQTHDSKHTIPSIYVVAVTSENQVVGYCELGPNPEPSETQYPISLETIHVAKKYQGCGISKSLIVEAVRLMLSLSDMTGGVVVKAFQQNQRAISFYKKVGAEWLWDFETSEYGGQSRQAVALGWKSMKDIISK</sequence>
<dbReference type="InterPro" id="IPR000182">
    <property type="entry name" value="GNAT_dom"/>
</dbReference>
<dbReference type="EMBL" id="MCGO01000014">
    <property type="protein sequence ID" value="ORY47471.1"/>
    <property type="molecule type" value="Genomic_DNA"/>
</dbReference>
<dbReference type="PROSITE" id="PS51186">
    <property type="entry name" value="GNAT"/>
    <property type="match status" value="1"/>
</dbReference>
<dbReference type="OrthoDB" id="424551at2759"/>
<dbReference type="AlphaFoldDB" id="A0A1Y2CKC8"/>
<name>A0A1Y2CKC8_9FUNG</name>
<dbReference type="Gene3D" id="3.40.630.30">
    <property type="match status" value="1"/>
</dbReference>
<dbReference type="SUPFAM" id="SSF55729">
    <property type="entry name" value="Acyl-CoA N-acyltransferases (Nat)"/>
    <property type="match status" value="1"/>
</dbReference>
<dbReference type="InterPro" id="IPR016181">
    <property type="entry name" value="Acyl_CoA_acyltransferase"/>
</dbReference>
<dbReference type="CDD" id="cd04301">
    <property type="entry name" value="NAT_SF"/>
    <property type="match status" value="1"/>
</dbReference>
<keyword evidence="3" id="KW-1185">Reference proteome</keyword>
<comment type="caution">
    <text evidence="2">The sequence shown here is derived from an EMBL/GenBank/DDBJ whole genome shotgun (WGS) entry which is preliminary data.</text>
</comment>
<organism evidence="2 3">
    <name type="scientific">Rhizoclosmatium globosum</name>
    <dbReference type="NCBI Taxonomy" id="329046"/>
    <lineage>
        <taxon>Eukaryota</taxon>
        <taxon>Fungi</taxon>
        <taxon>Fungi incertae sedis</taxon>
        <taxon>Chytridiomycota</taxon>
        <taxon>Chytridiomycota incertae sedis</taxon>
        <taxon>Chytridiomycetes</taxon>
        <taxon>Chytridiales</taxon>
        <taxon>Chytriomycetaceae</taxon>
        <taxon>Rhizoclosmatium</taxon>
    </lineage>
</organism>
<evidence type="ECO:0000313" key="3">
    <source>
        <dbReference type="Proteomes" id="UP000193642"/>
    </source>
</evidence>
<gene>
    <name evidence="2" type="ORF">BCR33DRAFT_736268</name>
</gene>
<evidence type="ECO:0000313" key="2">
    <source>
        <dbReference type="EMBL" id="ORY47471.1"/>
    </source>
</evidence>
<reference evidence="2 3" key="1">
    <citation type="submission" date="2016-07" db="EMBL/GenBank/DDBJ databases">
        <title>Pervasive Adenine N6-methylation of Active Genes in Fungi.</title>
        <authorList>
            <consortium name="DOE Joint Genome Institute"/>
            <person name="Mondo S.J."/>
            <person name="Dannebaum R.O."/>
            <person name="Kuo R.C."/>
            <person name="Labutti K."/>
            <person name="Haridas S."/>
            <person name="Kuo A."/>
            <person name="Salamov A."/>
            <person name="Ahrendt S.R."/>
            <person name="Lipzen A."/>
            <person name="Sullivan W."/>
            <person name="Andreopoulos W.B."/>
            <person name="Clum A."/>
            <person name="Lindquist E."/>
            <person name="Daum C."/>
            <person name="Ramamoorthy G.K."/>
            <person name="Gryganskyi A."/>
            <person name="Culley D."/>
            <person name="Magnuson J.K."/>
            <person name="James T.Y."/>
            <person name="O'Malley M.A."/>
            <person name="Stajich J.E."/>
            <person name="Spatafora J.W."/>
            <person name="Visel A."/>
            <person name="Grigoriev I.V."/>
        </authorList>
    </citation>
    <scope>NUCLEOTIDE SEQUENCE [LARGE SCALE GENOMIC DNA]</scope>
    <source>
        <strain evidence="2 3">JEL800</strain>
    </source>
</reference>
<dbReference type="Pfam" id="PF00583">
    <property type="entry name" value="Acetyltransf_1"/>
    <property type="match status" value="1"/>
</dbReference>
<accession>A0A1Y2CKC8</accession>
<dbReference type="GO" id="GO:0016747">
    <property type="term" value="F:acyltransferase activity, transferring groups other than amino-acyl groups"/>
    <property type="evidence" value="ECO:0007669"/>
    <property type="project" value="InterPro"/>
</dbReference>
<protein>
    <recommendedName>
        <fullName evidence="1">N-acetyltransferase domain-containing protein</fullName>
    </recommendedName>
</protein>
<proteinExistence type="predicted"/>
<feature type="domain" description="N-acetyltransferase" evidence="1">
    <location>
        <begin position="1"/>
        <end position="154"/>
    </location>
</feature>
<evidence type="ECO:0000259" key="1">
    <source>
        <dbReference type="PROSITE" id="PS51186"/>
    </source>
</evidence>
<dbReference type="Proteomes" id="UP000193642">
    <property type="component" value="Unassembled WGS sequence"/>
</dbReference>